<dbReference type="PANTHER" id="PTHR33054:SF13">
    <property type="entry name" value="CCHC-TYPE DOMAIN-CONTAINING PROTEIN"/>
    <property type="match status" value="1"/>
</dbReference>
<protein>
    <submittedName>
        <fullName evidence="2">Uncharacterized protein</fullName>
    </submittedName>
</protein>
<dbReference type="Proteomes" id="UP000824120">
    <property type="component" value="Chromosome 10"/>
</dbReference>
<feature type="region of interest" description="Disordered" evidence="1">
    <location>
        <begin position="189"/>
        <end position="213"/>
    </location>
</feature>
<evidence type="ECO:0000313" key="2">
    <source>
        <dbReference type="EMBL" id="KAG5579517.1"/>
    </source>
</evidence>
<feature type="region of interest" description="Disordered" evidence="1">
    <location>
        <begin position="459"/>
        <end position="483"/>
    </location>
</feature>
<proteinExistence type="predicted"/>
<feature type="region of interest" description="Disordered" evidence="1">
    <location>
        <begin position="315"/>
        <end position="337"/>
    </location>
</feature>
<dbReference type="EMBL" id="JACXVP010000010">
    <property type="protein sequence ID" value="KAG5579517.1"/>
    <property type="molecule type" value="Genomic_DNA"/>
</dbReference>
<reference evidence="2 3" key="1">
    <citation type="submission" date="2020-09" db="EMBL/GenBank/DDBJ databases">
        <title>De no assembly of potato wild relative species, Solanum commersonii.</title>
        <authorList>
            <person name="Cho K."/>
        </authorList>
    </citation>
    <scope>NUCLEOTIDE SEQUENCE [LARGE SCALE GENOMIC DNA]</scope>
    <source>
        <strain evidence="2">LZ3.2</strain>
        <tissue evidence="2">Leaf</tissue>
    </source>
</reference>
<sequence length="498" mass="57269">MGTFEKLGLKQVVKTTEETITIDSDNQTFRLLSENDLAPYRDIYRFMHIGLVQEEFKPLTLCGLPESFIAALHDDGLPTLFAERVGKSLRGDNTSINYEEYTYGKLISACVHEGLSLCNEIKLNQQIKRHRLNEKQQLGEFCEQFAFDIPKQKSKDKFGHYAKDCRVKEKIKSLDVDDNMKDSLYKIMLNSDSERSESDDNSSEESSTSEDLKALQQEGYMTSEDECSPCQQGLQCEKEEEEDDLYKIYSQFKELSLNVINNDDVLDLLKNIKDPEVRNQIIDKISNPITEKKRIILLKKLLPKRVHIPWQRMSLRPSWPPPSRRGRRGRTNPGRRGHIIVQHGNKQLIATNSNSSTSGTSGIDINRSMYKEFMDFMKSKKESDNNPPIYSTIRMDEANIEVFDLNDKREVILLLENSDLRWKNEPWQLMSRYLDTVSYTTTVYKYKMHYEIILSATGSSSASHTNDDDDNGACIAGEGQDADSNEEINIDALLQNYQ</sequence>
<dbReference type="OrthoDB" id="1306342at2759"/>
<feature type="compositionally biased region" description="Basic residues" evidence="1">
    <location>
        <begin position="324"/>
        <end position="337"/>
    </location>
</feature>
<evidence type="ECO:0000256" key="1">
    <source>
        <dbReference type="SAM" id="MobiDB-lite"/>
    </source>
</evidence>
<evidence type="ECO:0000313" key="3">
    <source>
        <dbReference type="Proteomes" id="UP000824120"/>
    </source>
</evidence>
<accession>A0A9J5WW78</accession>
<keyword evidence="3" id="KW-1185">Reference proteome</keyword>
<gene>
    <name evidence="2" type="ORF">H5410_050144</name>
</gene>
<dbReference type="AlphaFoldDB" id="A0A9J5WW78"/>
<comment type="caution">
    <text evidence="2">The sequence shown here is derived from an EMBL/GenBank/DDBJ whole genome shotgun (WGS) entry which is preliminary data.</text>
</comment>
<dbReference type="PANTHER" id="PTHR33054">
    <property type="entry name" value="CCHC-TYPE DOMAIN-CONTAINING PROTEIN"/>
    <property type="match status" value="1"/>
</dbReference>
<name>A0A9J5WW78_SOLCO</name>
<organism evidence="2 3">
    <name type="scientific">Solanum commersonii</name>
    <name type="common">Commerson's wild potato</name>
    <name type="synonym">Commerson's nightshade</name>
    <dbReference type="NCBI Taxonomy" id="4109"/>
    <lineage>
        <taxon>Eukaryota</taxon>
        <taxon>Viridiplantae</taxon>
        <taxon>Streptophyta</taxon>
        <taxon>Embryophyta</taxon>
        <taxon>Tracheophyta</taxon>
        <taxon>Spermatophyta</taxon>
        <taxon>Magnoliopsida</taxon>
        <taxon>eudicotyledons</taxon>
        <taxon>Gunneridae</taxon>
        <taxon>Pentapetalae</taxon>
        <taxon>asterids</taxon>
        <taxon>lamiids</taxon>
        <taxon>Solanales</taxon>
        <taxon>Solanaceae</taxon>
        <taxon>Solanoideae</taxon>
        <taxon>Solaneae</taxon>
        <taxon>Solanum</taxon>
    </lineage>
</organism>